<evidence type="ECO:0000256" key="9">
    <source>
        <dbReference type="ARBA" id="ARBA00022989"/>
    </source>
</evidence>
<keyword evidence="12 20" id="KW-0456">Lyase</keyword>
<evidence type="ECO:0000256" key="6">
    <source>
        <dbReference type="ARBA" id="ARBA00022898"/>
    </source>
</evidence>
<evidence type="ECO:0000256" key="2">
    <source>
        <dbReference type="ARBA" id="ARBA00004760"/>
    </source>
</evidence>
<evidence type="ECO:0000256" key="4">
    <source>
        <dbReference type="ARBA" id="ARBA00022692"/>
    </source>
</evidence>
<comment type="function">
    <text evidence="16">Cleaves phosphorylated sphingoid bases (PSBs), such as sphingosine-1-phosphate, into fatty aldehydes and phosphoethanolamine. Elevates stress-induced ceramide production and apoptosis. Required for global lipid homeostasis in liver and cholesterol homeostasis in fibroblasts. Involved in the regulation of pro-inflammatory response and neutrophil trafficking. Modulates neuronal autophagy via phosphoethanolamine production which regulates accumulation of aggregate-prone proteins such as APP. Seems to play a role in establishing neuronal contact sites and axonal maintenance.</text>
</comment>
<dbReference type="FunFam" id="3.40.640.10:FF:000020">
    <property type="entry name" value="sphingosine-1-phosphate lyase 1"/>
    <property type="match status" value="1"/>
</dbReference>
<evidence type="ECO:0000256" key="11">
    <source>
        <dbReference type="ARBA" id="ARBA00023136"/>
    </source>
</evidence>
<comment type="cofactor">
    <cofactor evidence="1 19 20">
        <name>pyridoxal 5'-phosphate</name>
        <dbReference type="ChEBI" id="CHEBI:597326"/>
    </cofactor>
</comment>
<keyword evidence="6 19" id="KW-0663">Pyridoxal phosphate</keyword>
<dbReference type="PANTHER" id="PTHR42735:SF6">
    <property type="entry name" value="SPHINGOSINE-1-PHOSPHATE LYASE 1"/>
    <property type="match status" value="1"/>
</dbReference>
<evidence type="ECO:0000256" key="3">
    <source>
        <dbReference type="ARBA" id="ARBA00004991"/>
    </source>
</evidence>
<keyword evidence="10" id="KW-0443">Lipid metabolism</keyword>
<evidence type="ECO:0000256" key="7">
    <source>
        <dbReference type="ARBA" id="ARBA00022919"/>
    </source>
</evidence>
<evidence type="ECO:0000313" key="21">
    <source>
        <dbReference type="EMBL" id="CAG4645494.1"/>
    </source>
</evidence>
<evidence type="ECO:0000256" key="12">
    <source>
        <dbReference type="ARBA" id="ARBA00023239"/>
    </source>
</evidence>
<feature type="modified residue" description="N6-(pyridoxal phosphate)lysine" evidence="19">
    <location>
        <position position="171"/>
    </location>
</feature>
<evidence type="ECO:0000256" key="5">
    <source>
        <dbReference type="ARBA" id="ARBA00022824"/>
    </source>
</evidence>
<dbReference type="SUPFAM" id="SSF53383">
    <property type="entry name" value="PLP-dependent transferases"/>
    <property type="match status" value="1"/>
</dbReference>
<gene>
    <name evidence="21" type="primary">EOG090X051L</name>
</gene>
<dbReference type="GO" id="GO:0030170">
    <property type="term" value="F:pyridoxal phosphate binding"/>
    <property type="evidence" value="ECO:0007669"/>
    <property type="project" value="InterPro"/>
</dbReference>
<evidence type="ECO:0000256" key="10">
    <source>
        <dbReference type="ARBA" id="ARBA00023098"/>
    </source>
</evidence>
<keyword evidence="5" id="KW-0256">Endoplasmic reticulum</keyword>
<evidence type="ECO:0000256" key="15">
    <source>
        <dbReference type="ARBA" id="ARBA00042568"/>
    </source>
</evidence>
<evidence type="ECO:0000256" key="19">
    <source>
        <dbReference type="PIRSR" id="PIRSR602129-50"/>
    </source>
</evidence>
<dbReference type="Gene3D" id="6.10.140.2150">
    <property type="match status" value="1"/>
</dbReference>
<keyword evidence="8" id="KW-0735">Signal-anchor</keyword>
<dbReference type="EMBL" id="OC988839">
    <property type="protein sequence ID" value="CAG4645494.1"/>
    <property type="molecule type" value="Genomic_DNA"/>
</dbReference>
<evidence type="ECO:0000256" key="18">
    <source>
        <dbReference type="ARBA" id="ARBA00069333"/>
    </source>
</evidence>
<keyword evidence="4" id="KW-0812">Transmembrane</keyword>
<dbReference type="EC" id="4.1.2.27" evidence="14"/>
<dbReference type="GO" id="GO:0005789">
    <property type="term" value="C:endoplasmic reticulum membrane"/>
    <property type="evidence" value="ECO:0007669"/>
    <property type="project" value="UniProtKB-SubCell"/>
</dbReference>
<dbReference type="AlphaFoldDB" id="A0A9N6WTZ7"/>
<proteinExistence type="inferred from homology"/>
<comment type="pathway">
    <text evidence="2">Lipid metabolism; sphingolipid metabolism.</text>
</comment>
<evidence type="ECO:0000256" key="13">
    <source>
        <dbReference type="ARBA" id="ARBA00038302"/>
    </source>
</evidence>
<dbReference type="PANTHER" id="PTHR42735">
    <property type="match status" value="1"/>
</dbReference>
<dbReference type="InterPro" id="IPR015422">
    <property type="entry name" value="PyrdxlP-dep_Trfase_small"/>
</dbReference>
<evidence type="ECO:0000256" key="8">
    <source>
        <dbReference type="ARBA" id="ARBA00022968"/>
    </source>
</evidence>
<dbReference type="GO" id="GO:0019752">
    <property type="term" value="P:carboxylic acid metabolic process"/>
    <property type="evidence" value="ECO:0007669"/>
    <property type="project" value="InterPro"/>
</dbReference>
<evidence type="ECO:0000256" key="1">
    <source>
        <dbReference type="ARBA" id="ARBA00001933"/>
    </source>
</evidence>
<keyword evidence="11" id="KW-0472">Membrane</keyword>
<dbReference type="GO" id="GO:0008117">
    <property type="term" value="F:sphinganine-1-phosphate aldolase activity"/>
    <property type="evidence" value="ECO:0007669"/>
    <property type="project" value="UniProtKB-EC"/>
</dbReference>
<evidence type="ECO:0000256" key="16">
    <source>
        <dbReference type="ARBA" id="ARBA00053536"/>
    </source>
</evidence>
<dbReference type="FunFam" id="6.10.140.2150:FF:000001">
    <property type="entry name" value="Sphingosine-1-phosphate lyase 1"/>
    <property type="match status" value="1"/>
</dbReference>
<evidence type="ECO:0000256" key="20">
    <source>
        <dbReference type="RuleBase" id="RU000382"/>
    </source>
</evidence>
<comment type="similarity">
    <text evidence="13">Belongs to the group II decarboxylase family. Sphingosine-1-phosphate lyase subfamily.</text>
</comment>
<keyword evidence="7" id="KW-0746">Sphingolipid metabolism</keyword>
<sequence>MEAEVVQMALNMFHGGPNGCGTMTTGGTESIMMACKAYRDYAREVLGIRYPEMILPITAHAAFDKAAQLYRMKVVHTPVDPVTFRADVNAIKWAINGNTCMIVASCPGFPYGVIDPIADIAALGLKYGVPVHVDACLGGWVVAFMETAGYKLPVFDFRLQGVTSMSADTHKYGYAPKGSSVILYSDPKYREHQFFVQPDWPGGIYASPTLAGSRAGSLIATCWSTLMYYGKDGYVEATRKIVEAHKRIQKGLRQVKGISIMGNPDACVVAFNSDKFNIYLLSEAMTKRGWHLNAIQFPPGLHICVTYLHTLDGVTDKFVTDVEELVTEILKNPGANVGGQAAIYGLAQSIPDRSMVSEMARCFLDSMYVLKEKDDRK</sequence>
<dbReference type="InterPro" id="IPR002129">
    <property type="entry name" value="PyrdxlP-dep_de-COase"/>
</dbReference>
<dbReference type="Gene3D" id="3.90.1150.10">
    <property type="entry name" value="Aspartate Aminotransferase, domain 1"/>
    <property type="match status" value="1"/>
</dbReference>
<organism evidence="21">
    <name type="scientific">Lynceus sp. MCZ IZ 141354</name>
    <dbReference type="NCBI Taxonomy" id="1930659"/>
    <lineage>
        <taxon>Eukaryota</taxon>
        <taxon>Metazoa</taxon>
        <taxon>Ecdysozoa</taxon>
        <taxon>Arthropoda</taxon>
        <taxon>Crustacea</taxon>
        <taxon>Branchiopoda</taxon>
        <taxon>Diplostraca</taxon>
        <taxon>Laevicaudata</taxon>
        <taxon>Lynceidae</taxon>
        <taxon>Lynceus</taxon>
    </lineage>
</organism>
<evidence type="ECO:0000256" key="14">
    <source>
        <dbReference type="ARBA" id="ARBA00038965"/>
    </source>
</evidence>
<dbReference type="GO" id="GO:0030149">
    <property type="term" value="P:sphingolipid catabolic process"/>
    <property type="evidence" value="ECO:0007669"/>
    <property type="project" value="TreeGrafter"/>
</dbReference>
<dbReference type="Gene3D" id="3.40.640.10">
    <property type="entry name" value="Type I PLP-dependent aspartate aminotransferase-like (Major domain)"/>
    <property type="match status" value="1"/>
</dbReference>
<dbReference type="InterPro" id="IPR015421">
    <property type="entry name" value="PyrdxlP-dep_Trfase_major"/>
</dbReference>
<dbReference type="FunFam" id="3.90.1150.10:FF:000020">
    <property type="entry name" value="Sphingosine-1-phosphate lyase 1"/>
    <property type="match status" value="1"/>
</dbReference>
<accession>A0A9N6WTZ7</accession>
<reference evidence="21" key="1">
    <citation type="submission" date="2021-04" db="EMBL/GenBank/DDBJ databases">
        <authorList>
            <person name="Cornetti L."/>
        </authorList>
    </citation>
    <scope>NUCLEOTIDE SEQUENCE</scope>
</reference>
<evidence type="ECO:0000256" key="17">
    <source>
        <dbReference type="ARBA" id="ARBA00060475"/>
    </source>
</evidence>
<name>A0A9N6WTZ7_9CRUS</name>
<dbReference type="InterPro" id="IPR050477">
    <property type="entry name" value="GrpII_AminoAcid_Decarb"/>
</dbReference>
<keyword evidence="9" id="KW-1133">Transmembrane helix</keyword>
<dbReference type="InterPro" id="IPR015424">
    <property type="entry name" value="PyrdxlP-dep_Trfase"/>
</dbReference>
<dbReference type="Pfam" id="PF00282">
    <property type="entry name" value="Pyridoxal_deC"/>
    <property type="match status" value="1"/>
</dbReference>
<comment type="subcellular location">
    <subcellularLocation>
        <location evidence="17">Endoplasmic reticulum membrane</location>
        <topology evidence="17">Single-pass type III membrane protein</topology>
        <orientation evidence="17">Cytoplasmic side</orientation>
    </subcellularLocation>
</comment>
<comment type="pathway">
    <text evidence="3">Sphingolipid metabolism.</text>
</comment>
<protein>
    <recommendedName>
        <fullName evidence="18">Sphingosine-1-phosphate lyase 1</fullName>
        <ecNumber evidence="14">4.1.2.27</ecNumber>
    </recommendedName>
    <alternativeName>
        <fullName evidence="15">Sphingosine-1-phosphate aldolase</fullName>
    </alternativeName>
</protein>